<proteinExistence type="predicted"/>
<name>A0A1I7TPM2_9PELO</name>
<dbReference type="AlphaFoldDB" id="A0A1I7TPM2"/>
<dbReference type="WBParaSite" id="Csp11.Scaffold629.g10519.t1">
    <property type="protein sequence ID" value="Csp11.Scaffold629.g10519.t1"/>
    <property type="gene ID" value="Csp11.Scaffold629.g10519"/>
</dbReference>
<keyword evidence="1" id="KW-1185">Reference proteome</keyword>
<sequence length="170" mass="19583">MSSFLSINPKVLSSILLILDKPSFWTRGYDRNGRVVEQCKYASSRMSQGLVATKHWDSWMLFYTLAKIGMSAEVYPFDPVELVDSIRERARFEEKSSRSVGFPYYMNDIAAAICESSKLLEPNYATIREAIRSTYRHFNPEKERLRLVISEKNTLSAQFIVTPFVSSFVI</sequence>
<accession>A0A1I7TPM2</accession>
<reference evidence="2" key="1">
    <citation type="submission" date="2016-11" db="UniProtKB">
        <authorList>
            <consortium name="WormBaseParasite"/>
        </authorList>
    </citation>
    <scope>IDENTIFICATION</scope>
</reference>
<organism evidence="1 2">
    <name type="scientific">Caenorhabditis tropicalis</name>
    <dbReference type="NCBI Taxonomy" id="1561998"/>
    <lineage>
        <taxon>Eukaryota</taxon>
        <taxon>Metazoa</taxon>
        <taxon>Ecdysozoa</taxon>
        <taxon>Nematoda</taxon>
        <taxon>Chromadorea</taxon>
        <taxon>Rhabditida</taxon>
        <taxon>Rhabditina</taxon>
        <taxon>Rhabditomorpha</taxon>
        <taxon>Rhabditoidea</taxon>
        <taxon>Rhabditidae</taxon>
        <taxon>Peloderinae</taxon>
        <taxon>Caenorhabditis</taxon>
    </lineage>
</organism>
<dbReference type="Proteomes" id="UP000095282">
    <property type="component" value="Unplaced"/>
</dbReference>
<protein>
    <submittedName>
        <fullName evidence="2">Uncharacterized protein</fullName>
    </submittedName>
</protein>
<evidence type="ECO:0000313" key="2">
    <source>
        <dbReference type="WBParaSite" id="Csp11.Scaffold629.g10519.t1"/>
    </source>
</evidence>
<evidence type="ECO:0000313" key="1">
    <source>
        <dbReference type="Proteomes" id="UP000095282"/>
    </source>
</evidence>